<evidence type="ECO:0000313" key="3">
    <source>
        <dbReference type="Proteomes" id="UP000000724"/>
    </source>
</evidence>
<protein>
    <submittedName>
        <fullName evidence="2">Uncharacterized protein</fullName>
    </submittedName>
</protein>
<evidence type="ECO:0000256" key="1">
    <source>
        <dbReference type="SAM" id="MobiDB-lite"/>
    </source>
</evidence>
<name>B6H0C7_PENRW</name>
<organism evidence="2 3">
    <name type="scientific">Penicillium rubens (strain ATCC 28089 / DSM 1075 / NRRL 1951 / Wisconsin 54-1255)</name>
    <name type="common">Penicillium chrysogenum</name>
    <dbReference type="NCBI Taxonomy" id="500485"/>
    <lineage>
        <taxon>Eukaryota</taxon>
        <taxon>Fungi</taxon>
        <taxon>Dikarya</taxon>
        <taxon>Ascomycota</taxon>
        <taxon>Pezizomycotina</taxon>
        <taxon>Eurotiomycetes</taxon>
        <taxon>Eurotiomycetidae</taxon>
        <taxon>Eurotiales</taxon>
        <taxon>Aspergillaceae</taxon>
        <taxon>Penicillium</taxon>
        <taxon>Penicillium chrysogenum species complex</taxon>
    </lineage>
</organism>
<evidence type="ECO:0000313" key="2">
    <source>
        <dbReference type="EMBL" id="CAP79913.1"/>
    </source>
</evidence>
<proteinExistence type="predicted"/>
<reference evidence="2 3" key="1">
    <citation type="journal article" date="2008" name="Nat. Biotechnol.">
        <title>Genome sequencing and analysis of the filamentous fungus Penicillium chrysogenum.</title>
        <authorList>
            <person name="van den Berg M.A."/>
            <person name="Albang R."/>
            <person name="Albermann K."/>
            <person name="Badger J.H."/>
            <person name="Daran J.-M."/>
            <person name="Driessen A.J.M."/>
            <person name="Garcia-Estrada C."/>
            <person name="Fedorova N.D."/>
            <person name="Harris D.M."/>
            <person name="Heijne W.H.M."/>
            <person name="Joardar V.S."/>
            <person name="Kiel J.A.K.W."/>
            <person name="Kovalchuk A."/>
            <person name="Martin J.F."/>
            <person name="Nierman W.C."/>
            <person name="Nijland J.G."/>
            <person name="Pronk J.T."/>
            <person name="Roubos J.A."/>
            <person name="van der Klei I.J."/>
            <person name="van Peij N.N.M.E."/>
            <person name="Veenhuis M."/>
            <person name="von Doehren H."/>
            <person name="Wagner C."/>
            <person name="Wortman J.R."/>
            <person name="Bovenberg R.A.L."/>
        </authorList>
    </citation>
    <scope>NUCLEOTIDE SEQUENCE [LARGE SCALE GENOMIC DNA]</scope>
    <source>
        <strain evidence="3">ATCC 28089 / DSM 1075 / NRRL 1951 / Wisconsin 54-1255</strain>
    </source>
</reference>
<gene>
    <name evidence="2" type="ORF">Pc12g02860</name>
    <name evidence="2" type="ORF">PCH_Pc12g02860</name>
</gene>
<sequence length="241" mass="26825">MPVRKNQHGSVKDIRGAQGIQVNGPTGPKSRAVSVLDKVKETKWMNKKHTTLLPTMAAILRLPPAGRRSLSGVYRGGIDDYKTGTPLHPPIFHSYDGSFPTLPVRLFQIHGMRYMCARMSLFGNAWPHDDGYSIQKTLGTHPVLLRTLLNQFKIETAISIKQIRKTKAFCVAEILEDLATLANPAKPLVILLIFDHCYKEDPWTTATYETHTRDSVIPTPYGGQDSEVSRGPQAKQIIGNL</sequence>
<accession>B6H0C7</accession>
<dbReference type="AlphaFoldDB" id="B6H0C7"/>
<keyword evidence="3" id="KW-1185">Reference proteome</keyword>
<dbReference type="EMBL" id="AM920427">
    <property type="protein sequence ID" value="CAP79913.1"/>
    <property type="molecule type" value="Genomic_DNA"/>
</dbReference>
<feature type="region of interest" description="Disordered" evidence="1">
    <location>
        <begin position="1"/>
        <end position="31"/>
    </location>
</feature>
<dbReference type="VEuPathDB" id="FungiDB:PCH_Pc12g02860"/>
<dbReference type="HOGENOM" id="CLU_1152097_0_0_1"/>
<dbReference type="Proteomes" id="UP000000724">
    <property type="component" value="Contig Pc00c12"/>
</dbReference>
<dbReference type="OrthoDB" id="10597072at2759"/>